<name>A0A926Y502_9BACT</name>
<dbReference type="InterPro" id="IPR015919">
    <property type="entry name" value="Cadherin-like_sf"/>
</dbReference>
<feature type="domain" description="Dystroglycan-type cadherin-like" evidence="6">
    <location>
        <begin position="1486"/>
        <end position="1576"/>
    </location>
</feature>
<sequence>MIKLLRSVSWALSGMLFILLPLITRGQSVSLTTLGTAYTQNFNTLSNTAGSTTNTLPITGWFLYEAGLHDRTNGQYAVDDGNSNSPDVYSYGSNASTDRALGCLRAAIFTPRFGAAFTNNTGATINSLAISYTGEQWRSGEVGRTDQLNFEYSTDATSLTTGNWAPIADLNFLTPTTTTIGSKDGNNGANRILLSTTIGSQAIANGATFWIRWIDADATGNDDGLAVDDFSLTPQFVIPQPNLSINDVSLNEGNAGTTTYTFTVSLSAPAGPGGVTFDIATADGTATAPGDYTSKSLSSQTIPAGSSTYAFSVLVNGDTSPETNETFFVNVTNVTGANVTDGQGQGTIVNDDTAPNLTINDVSLNEGNAGTTDFTFTISLSAPAPPGGVTVNYTTADGTAIAPDDYTSASGTVTFPQGSSTRTFTVLVKGDTSPETNETFFVNLTDATNAVITDNQGQGTILNDDVAPSISATIAGNSTICSGQSATLNVSITNGTSPYNLTITNGISPLEITGYVSGAAITVTPSEDATYTIIGLTDATSTSASPANFSGEAVVDIDVVTADLSPSEPIISCSEPTVSLTATGGTSYTLSDGQMNTTGIFSVSAAGEYTVIVANASGCTATATTYVSIDNSTPEVSLEIEEEMALSCANPVVTLVAYPYEQINYVFSEGAEQIGGSDGNRATVTQAGIYSVIVTGYNGCTASASVTVEYEDASPIISINPSSATLTCANPSAILEIQSEGEGQYLWSTGETSPSISVTAGGTYSLTMTISNGCTSTATAQVFQDNPGSTVSIDPPTATLTCSVTSVNLNAVGDGMVLWSTGATTPSISVTAAGPYSVTLTGTSGCTSTASVEVFQDFAPPVISINPTSATLDCITVLWRLNAVGSGPYLWSTGETTSFINVTAAGPYSVTVTGSNGCKASATAQVYQDINPPSVSINPPSATLTCANSAIGLSATGQGTFLWNTGATTPSISATVAGTYSVTLTGANGCTSTTSAEVVKDNSTASVSINASTTVLNCNISSATLEAVGSGTYLWSNGATSQSISVTAANTYSVTVTSGSGCTATASVQITQDSSVPSVSINPSSATLSCATSSVSLSAVGTGSVVWSNGATTSSISVTAANTYSVTLTGTNGCTATTSVEVFQNNSVPSVNITPSSATLSCASPIATLNAGGTGTYRWSTGAITSSISVTAANTYSVTLTGTNGCTATTSAQVSQDNSVPSVSINAVPSLTIASGQSTTLTASGATTYLWNTGSIASSIVVNAAGPYSVTGTTGNCTAQASVNVVESNPPAGPFAITAVTTNTCQQIANNRYVISITPHYSGLNGQPVSISVVNEMFPTTAPAPYTLQLYNDNPTIVLKAQQTGTPGEASFTYNWLEHCQNPAPNTQPRVSQPLADQVAKVGQEFGYTIPQNTFTDNESPHSLVLTVSGLPAGLSFSPPVQIGGVPTVAGARSVTVTATDPQGLSVSTQFLLTVVEQNATNTPPTVVNPIANQVAIQEQPFSLNVGNTFTDIQTPNALTLAISGQPAGLNLVGTAISGTPSQTGTSTITLTATDPGGLSASTQFALTVQPASVTSSGAFAITAVNPLTCTQISHNRYEISFMPVYAGLNGQPVSFSIVNELFPTTAPGPYSLQLYNDNPTIILKATQGGSAGEASYTYNWLDNCRAPQPNTPPRVTIPLTDQTAKVGQEFGYTIPQNTFTDNESPHTLMLTVSGLPAGMNFSPPVQIGGVPSVSGVSSVTVTATDPAGLTVSSTFLLTVLPAGSVNPETFSITGVQTLTCTTIGAGLRSVTFQPQYSNVNGQPITFSVVNEKIPTIDPGPYTLQLYTDNPIILLKATQQGTPGEASFSYNWLSACNNPAGRQGVGEKTGFDVVVLGNPITDDQLDVEIRNGQGQSVRLNVVNEQGSSVSEINSLLKTNNEKLRLPLKGNAGIYLLQVTGSAHQQTVKVLKQ</sequence>
<dbReference type="Pfam" id="PF03160">
    <property type="entry name" value="Calx-beta"/>
    <property type="match status" value="2"/>
</dbReference>
<dbReference type="InterPro" id="IPR013783">
    <property type="entry name" value="Ig-like_fold"/>
</dbReference>
<dbReference type="InterPro" id="IPR003644">
    <property type="entry name" value="Calx_beta"/>
</dbReference>
<dbReference type="PANTHER" id="PTHR37494:SF1">
    <property type="entry name" value="STAPHYLOCOCCUS AUREUS SURFACE PROTEIN A"/>
    <property type="match status" value="1"/>
</dbReference>
<evidence type="ECO:0000259" key="5">
    <source>
        <dbReference type="SMART" id="SM00237"/>
    </source>
</evidence>
<dbReference type="GO" id="GO:0016020">
    <property type="term" value="C:membrane"/>
    <property type="evidence" value="ECO:0007669"/>
    <property type="project" value="InterPro"/>
</dbReference>
<dbReference type="Gene3D" id="2.60.40.10">
    <property type="entry name" value="Immunoglobulins"/>
    <property type="match status" value="3"/>
</dbReference>
<dbReference type="RefSeq" id="WP_190890176.1">
    <property type="nucleotide sequence ID" value="NZ_JACWZY010000026.1"/>
</dbReference>
<dbReference type="Gene3D" id="2.60.40.2030">
    <property type="match status" value="2"/>
</dbReference>
<dbReference type="Proteomes" id="UP000598820">
    <property type="component" value="Unassembled WGS sequence"/>
</dbReference>
<dbReference type="SMART" id="SM00736">
    <property type="entry name" value="CADG"/>
    <property type="match status" value="3"/>
</dbReference>
<evidence type="ECO:0000256" key="3">
    <source>
        <dbReference type="ARBA" id="ARBA00022837"/>
    </source>
</evidence>
<dbReference type="InterPro" id="IPR038081">
    <property type="entry name" value="CalX-like_sf"/>
</dbReference>
<organism evidence="7 8">
    <name type="scientific">Spirosoma profusum</name>
    <dbReference type="NCBI Taxonomy" id="2771354"/>
    <lineage>
        <taxon>Bacteria</taxon>
        <taxon>Pseudomonadati</taxon>
        <taxon>Bacteroidota</taxon>
        <taxon>Cytophagia</taxon>
        <taxon>Cytophagales</taxon>
        <taxon>Cytophagaceae</taxon>
        <taxon>Spirosoma</taxon>
    </lineage>
</organism>
<feature type="domain" description="PKD/Chitinase" evidence="4">
    <location>
        <begin position="559"/>
        <end position="632"/>
    </location>
</feature>
<reference evidence="7" key="1">
    <citation type="submission" date="2020-09" db="EMBL/GenBank/DDBJ databases">
        <authorList>
            <person name="Kim M.K."/>
        </authorList>
    </citation>
    <scope>NUCLEOTIDE SEQUENCE</scope>
    <source>
        <strain evidence="7">BT702</strain>
    </source>
</reference>
<dbReference type="GO" id="GO:0005509">
    <property type="term" value="F:calcium ion binding"/>
    <property type="evidence" value="ECO:0007669"/>
    <property type="project" value="InterPro"/>
</dbReference>
<dbReference type="SUPFAM" id="SSF49313">
    <property type="entry name" value="Cadherin-like"/>
    <property type="match status" value="3"/>
</dbReference>
<dbReference type="NCBIfam" id="TIGR04183">
    <property type="entry name" value="Por_Secre_tail"/>
    <property type="match status" value="1"/>
</dbReference>
<dbReference type="PANTHER" id="PTHR37494">
    <property type="entry name" value="HEMAGGLUTININ"/>
    <property type="match status" value="1"/>
</dbReference>
<gene>
    <name evidence="7" type="ORF">IC229_25295</name>
</gene>
<keyword evidence="3" id="KW-0106">Calcium</keyword>
<dbReference type="InterPro" id="IPR006644">
    <property type="entry name" value="Cadg"/>
</dbReference>
<dbReference type="Pfam" id="PF05345">
    <property type="entry name" value="He_PIG"/>
    <property type="match status" value="3"/>
</dbReference>
<feature type="domain" description="Dystroglycan-type cadherin-like" evidence="6">
    <location>
        <begin position="1390"/>
        <end position="1482"/>
    </location>
</feature>
<dbReference type="InterPro" id="IPR022409">
    <property type="entry name" value="PKD/Chitinase_dom"/>
</dbReference>
<dbReference type="EMBL" id="JACWZY010000026">
    <property type="protein sequence ID" value="MBD2703985.1"/>
    <property type="molecule type" value="Genomic_DNA"/>
</dbReference>
<dbReference type="SMART" id="SM00089">
    <property type="entry name" value="PKD"/>
    <property type="match status" value="4"/>
</dbReference>
<dbReference type="InterPro" id="IPR026444">
    <property type="entry name" value="Secre_tail"/>
</dbReference>
<evidence type="ECO:0000256" key="2">
    <source>
        <dbReference type="ARBA" id="ARBA00022737"/>
    </source>
</evidence>
<feature type="domain" description="PKD/Chitinase" evidence="4">
    <location>
        <begin position="1434"/>
        <end position="1572"/>
    </location>
</feature>
<evidence type="ECO:0000259" key="6">
    <source>
        <dbReference type="SMART" id="SM00736"/>
    </source>
</evidence>
<keyword evidence="8" id="KW-1185">Reference proteome</keyword>
<keyword evidence="2" id="KW-0677">Repeat</keyword>
<dbReference type="SMART" id="SM00237">
    <property type="entry name" value="Calx_beta"/>
    <property type="match status" value="1"/>
</dbReference>
<feature type="domain" description="PKD/Chitinase" evidence="4">
    <location>
        <begin position="788"/>
        <end position="857"/>
    </location>
</feature>
<accession>A0A926Y502</accession>
<protein>
    <submittedName>
        <fullName evidence="7">T9SS type A sorting domain-containing protein</fullName>
    </submittedName>
</protein>
<comment type="caution">
    <text evidence="7">The sequence shown here is derived from an EMBL/GenBank/DDBJ whole genome shotgun (WGS) entry which is preliminary data.</text>
</comment>
<dbReference type="GO" id="GO:0007154">
    <property type="term" value="P:cell communication"/>
    <property type="evidence" value="ECO:0007669"/>
    <property type="project" value="InterPro"/>
</dbReference>
<evidence type="ECO:0000313" key="7">
    <source>
        <dbReference type="EMBL" id="MBD2703985.1"/>
    </source>
</evidence>
<evidence type="ECO:0000259" key="4">
    <source>
        <dbReference type="SMART" id="SM00089"/>
    </source>
</evidence>
<feature type="domain" description="Dystroglycan-type cadherin-like" evidence="6">
    <location>
        <begin position="1675"/>
        <end position="1767"/>
    </location>
</feature>
<evidence type="ECO:0000313" key="8">
    <source>
        <dbReference type="Proteomes" id="UP000598820"/>
    </source>
</evidence>
<feature type="domain" description="Calx-beta" evidence="5">
    <location>
        <begin position="344"/>
        <end position="445"/>
    </location>
</feature>
<dbReference type="SUPFAM" id="SSF141072">
    <property type="entry name" value="CalX-like"/>
    <property type="match status" value="2"/>
</dbReference>
<feature type="domain" description="PKD/Chitinase" evidence="4">
    <location>
        <begin position="705"/>
        <end position="787"/>
    </location>
</feature>
<keyword evidence="1" id="KW-0732">Signal</keyword>
<proteinExistence type="predicted"/>
<evidence type="ECO:0000256" key="1">
    <source>
        <dbReference type="ARBA" id="ARBA00022729"/>
    </source>
</evidence>